<evidence type="ECO:0000256" key="6">
    <source>
        <dbReference type="ARBA" id="ARBA00022556"/>
    </source>
</evidence>
<evidence type="ECO:0000256" key="14">
    <source>
        <dbReference type="SAM" id="Phobius"/>
    </source>
</evidence>
<evidence type="ECO:0000313" key="15">
    <source>
        <dbReference type="EMBL" id="ACM20461.1"/>
    </source>
</evidence>
<keyword evidence="14" id="KW-1133">Transmembrane helix</keyword>
<dbReference type="GO" id="GO:0009244">
    <property type="term" value="P:lipopolysaccharide core region biosynthetic process"/>
    <property type="evidence" value="ECO:0007669"/>
    <property type="project" value="TreeGrafter"/>
</dbReference>
<comment type="similarity">
    <text evidence="13">Belongs to the LpxK family.</text>
</comment>
<dbReference type="GO" id="GO:0005886">
    <property type="term" value="C:plasma membrane"/>
    <property type="evidence" value="ECO:0007669"/>
    <property type="project" value="TreeGrafter"/>
</dbReference>
<evidence type="ECO:0000256" key="7">
    <source>
        <dbReference type="ARBA" id="ARBA00022679"/>
    </source>
</evidence>
<protein>
    <recommendedName>
        <fullName evidence="4 13">Tetraacyldisaccharide 4'-kinase</fullName>
        <ecNumber evidence="3 13">2.7.1.130</ecNumber>
    </recommendedName>
    <alternativeName>
        <fullName evidence="12 13">Lipid A 4'-kinase</fullName>
    </alternativeName>
</protein>
<dbReference type="InterPro" id="IPR027417">
    <property type="entry name" value="P-loop_NTPase"/>
</dbReference>
<keyword evidence="9 13" id="KW-0418">Kinase</keyword>
<dbReference type="EMBL" id="CP001390">
    <property type="protein sequence ID" value="ACM20461.1"/>
    <property type="molecule type" value="Genomic_DNA"/>
</dbReference>
<dbReference type="GO" id="GO:0009245">
    <property type="term" value="P:lipid A biosynthetic process"/>
    <property type="evidence" value="ECO:0007669"/>
    <property type="project" value="UniProtKB-UniRule"/>
</dbReference>
<comment type="function">
    <text evidence="1 13">Transfers the gamma-phosphate of ATP to the 4'-position of a tetraacyldisaccharide 1-phosphate intermediate (termed DS-1-P) to form tetraacyldisaccharide 1,4'-bis-phosphate (lipid IVA).</text>
</comment>
<dbReference type="KEGG" id="geo:Geob_2106"/>
<keyword evidence="14" id="KW-0812">Transmembrane</keyword>
<dbReference type="GO" id="GO:0009029">
    <property type="term" value="F:lipid-A 4'-kinase activity"/>
    <property type="evidence" value="ECO:0007669"/>
    <property type="project" value="UniProtKB-UniRule"/>
</dbReference>
<organism evidence="15 16">
    <name type="scientific">Geotalea daltonii (strain DSM 22248 / JCM 15807 / FRC-32)</name>
    <name type="common">Geobacter daltonii</name>
    <dbReference type="NCBI Taxonomy" id="316067"/>
    <lineage>
        <taxon>Bacteria</taxon>
        <taxon>Pseudomonadati</taxon>
        <taxon>Thermodesulfobacteriota</taxon>
        <taxon>Desulfuromonadia</taxon>
        <taxon>Geobacterales</taxon>
        <taxon>Geobacteraceae</taxon>
        <taxon>Geotalea</taxon>
    </lineage>
</organism>
<dbReference type="InterPro" id="IPR003758">
    <property type="entry name" value="LpxK"/>
</dbReference>
<dbReference type="UniPathway" id="UPA00359">
    <property type="reaction ID" value="UER00482"/>
</dbReference>
<evidence type="ECO:0000256" key="2">
    <source>
        <dbReference type="ARBA" id="ARBA00004870"/>
    </source>
</evidence>
<keyword evidence="8 13" id="KW-0547">Nucleotide-binding</keyword>
<evidence type="ECO:0000256" key="13">
    <source>
        <dbReference type="HAMAP-Rule" id="MF_00409"/>
    </source>
</evidence>
<reference evidence="15 16" key="1">
    <citation type="submission" date="2009-01" db="EMBL/GenBank/DDBJ databases">
        <title>Complete sequence of Geobacter sp. FRC-32.</title>
        <authorList>
            <consortium name="US DOE Joint Genome Institute"/>
            <person name="Lucas S."/>
            <person name="Copeland A."/>
            <person name="Lapidus A."/>
            <person name="Glavina del Rio T."/>
            <person name="Dalin E."/>
            <person name="Tice H."/>
            <person name="Bruce D."/>
            <person name="Goodwin L."/>
            <person name="Pitluck S."/>
            <person name="Saunders E."/>
            <person name="Brettin T."/>
            <person name="Detter J.C."/>
            <person name="Han C."/>
            <person name="Larimer F."/>
            <person name="Land M."/>
            <person name="Hauser L."/>
            <person name="Kyrpides N."/>
            <person name="Ovchinnikova G."/>
            <person name="Kostka J."/>
            <person name="Richardson P."/>
        </authorList>
    </citation>
    <scope>NUCLEOTIDE SEQUENCE [LARGE SCALE GENOMIC DNA]</scope>
    <source>
        <strain evidence="16">DSM 22248 / JCM 15807 / FRC-32</strain>
    </source>
</reference>
<evidence type="ECO:0000256" key="8">
    <source>
        <dbReference type="ARBA" id="ARBA00022741"/>
    </source>
</evidence>
<feature type="binding site" evidence="13">
    <location>
        <begin position="68"/>
        <end position="75"/>
    </location>
    <ligand>
        <name>ATP</name>
        <dbReference type="ChEBI" id="CHEBI:30616"/>
    </ligand>
</feature>
<gene>
    <name evidence="13 15" type="primary">lpxK</name>
    <name evidence="15" type="ordered locus">Geob_2106</name>
</gene>
<dbReference type="RefSeq" id="WP_012647190.1">
    <property type="nucleotide sequence ID" value="NC_011979.1"/>
</dbReference>
<evidence type="ECO:0000313" key="16">
    <source>
        <dbReference type="Proteomes" id="UP000007721"/>
    </source>
</evidence>
<sequence>MKNDLERYYKELVEGRKRGFADRCLLAFLIGCSFVYALVMRLRAIAYAAGLLPVRRLDRPVIAVGNLVAGGTGKTPTVAWLARRLMAQGKRVAVLSRGYGGAFAGAVHLVSDGVALHATAEEAGDEPLLLARSIPGIIVVVGADRYQAGLLARERCNPDAYILDDGFQHMGLHRDLNILLMDCERPLVNGRTFPAGLLREPASAHRRADLIVLTRCTGNEVRLPFATDEPVCRSSHELSGYVPLAGGALRPFSDLDGKRGVAFAGIADPAAFFDSLEKSGNHPVATLAFPDHSGYGEEEIAALSRLVAASRSEYLITTEKDAVKLHSHISRLGNVYVTPLELRFSDPQILEAQLDTLFRR</sequence>
<evidence type="ECO:0000256" key="3">
    <source>
        <dbReference type="ARBA" id="ARBA00012071"/>
    </source>
</evidence>
<evidence type="ECO:0000256" key="11">
    <source>
        <dbReference type="ARBA" id="ARBA00023098"/>
    </source>
</evidence>
<dbReference type="HOGENOM" id="CLU_038816_2_0_7"/>
<keyword evidence="14" id="KW-0472">Membrane</keyword>
<feature type="transmembrane region" description="Helical" evidence="14">
    <location>
        <begin position="20"/>
        <end position="39"/>
    </location>
</feature>
<accession>B9M8W5</accession>
<evidence type="ECO:0000256" key="12">
    <source>
        <dbReference type="ARBA" id="ARBA00029757"/>
    </source>
</evidence>
<evidence type="ECO:0000256" key="1">
    <source>
        <dbReference type="ARBA" id="ARBA00002274"/>
    </source>
</evidence>
<comment type="catalytic activity">
    <reaction evidence="13">
        <text>a lipid A disaccharide + ATP = a lipid IVA + ADP + H(+)</text>
        <dbReference type="Rhea" id="RHEA:67840"/>
        <dbReference type="ChEBI" id="CHEBI:15378"/>
        <dbReference type="ChEBI" id="CHEBI:30616"/>
        <dbReference type="ChEBI" id="CHEBI:176343"/>
        <dbReference type="ChEBI" id="CHEBI:176425"/>
        <dbReference type="ChEBI" id="CHEBI:456216"/>
        <dbReference type="EC" id="2.7.1.130"/>
    </reaction>
</comment>
<dbReference type="SUPFAM" id="SSF52540">
    <property type="entry name" value="P-loop containing nucleoside triphosphate hydrolases"/>
    <property type="match status" value="1"/>
</dbReference>
<keyword evidence="11 13" id="KW-0443">Lipid metabolism</keyword>
<dbReference type="AlphaFoldDB" id="B9M8W5"/>
<dbReference type="NCBIfam" id="TIGR00682">
    <property type="entry name" value="lpxK"/>
    <property type="match status" value="1"/>
</dbReference>
<dbReference type="eggNOG" id="COG1663">
    <property type="taxonomic scope" value="Bacteria"/>
</dbReference>
<proteinExistence type="inferred from homology"/>
<comment type="pathway">
    <text evidence="2 13">Glycolipid biosynthesis; lipid IV(A) biosynthesis; lipid IV(A) from (3R)-3-hydroxytetradecanoyl-[acyl-carrier-protein] and UDP-N-acetyl-alpha-D-glucosamine: step 6/6.</text>
</comment>
<dbReference type="OrthoDB" id="9766423at2"/>
<dbReference type="PANTHER" id="PTHR42724:SF1">
    <property type="entry name" value="TETRAACYLDISACCHARIDE 4'-KINASE, MITOCHONDRIAL-RELATED"/>
    <property type="match status" value="1"/>
</dbReference>
<name>B9M8W5_GEODF</name>
<evidence type="ECO:0000256" key="4">
    <source>
        <dbReference type="ARBA" id="ARBA00016436"/>
    </source>
</evidence>
<keyword evidence="10 13" id="KW-0067">ATP-binding</keyword>
<keyword evidence="6 13" id="KW-0441">Lipid A biosynthesis</keyword>
<dbReference type="STRING" id="316067.Geob_2106"/>
<keyword evidence="16" id="KW-1185">Reference proteome</keyword>
<evidence type="ECO:0000256" key="9">
    <source>
        <dbReference type="ARBA" id="ARBA00022777"/>
    </source>
</evidence>
<dbReference type="EC" id="2.7.1.130" evidence="3 13"/>
<dbReference type="Proteomes" id="UP000007721">
    <property type="component" value="Chromosome"/>
</dbReference>
<dbReference type="Pfam" id="PF02606">
    <property type="entry name" value="LpxK"/>
    <property type="match status" value="1"/>
</dbReference>
<keyword evidence="5 13" id="KW-0444">Lipid biosynthesis</keyword>
<dbReference type="PANTHER" id="PTHR42724">
    <property type="entry name" value="TETRAACYLDISACCHARIDE 4'-KINASE"/>
    <property type="match status" value="1"/>
</dbReference>
<evidence type="ECO:0000256" key="10">
    <source>
        <dbReference type="ARBA" id="ARBA00022840"/>
    </source>
</evidence>
<evidence type="ECO:0000256" key="5">
    <source>
        <dbReference type="ARBA" id="ARBA00022516"/>
    </source>
</evidence>
<dbReference type="HAMAP" id="MF_00409">
    <property type="entry name" value="LpxK"/>
    <property type="match status" value="1"/>
</dbReference>
<keyword evidence="7 13" id="KW-0808">Transferase</keyword>
<dbReference type="GO" id="GO:0005524">
    <property type="term" value="F:ATP binding"/>
    <property type="evidence" value="ECO:0007669"/>
    <property type="project" value="UniProtKB-UniRule"/>
</dbReference>